<comment type="caution">
    <text evidence="2">The sequence shown here is derived from an EMBL/GenBank/DDBJ whole genome shotgun (WGS) entry which is preliminary data.</text>
</comment>
<protein>
    <submittedName>
        <fullName evidence="2">Uncharacterized protein</fullName>
    </submittedName>
</protein>
<feature type="region of interest" description="Disordered" evidence="1">
    <location>
        <begin position="1"/>
        <end position="48"/>
    </location>
</feature>
<proteinExistence type="predicted"/>
<dbReference type="OrthoDB" id="4258927at2"/>
<organism evidence="2 3">
    <name type="scientific">Streptomyces phaeoluteigriseus</name>
    <dbReference type="NCBI Taxonomy" id="114686"/>
    <lineage>
        <taxon>Bacteria</taxon>
        <taxon>Bacillati</taxon>
        <taxon>Actinomycetota</taxon>
        <taxon>Actinomycetes</taxon>
        <taxon>Kitasatosporales</taxon>
        <taxon>Streptomycetaceae</taxon>
        <taxon>Streptomyces</taxon>
        <taxon>Streptomyces aurantiacus group</taxon>
    </lineage>
</organism>
<dbReference type="AlphaFoldDB" id="A0A1V6MHK4"/>
<evidence type="ECO:0000313" key="3">
    <source>
        <dbReference type="Proteomes" id="UP000184286"/>
    </source>
</evidence>
<evidence type="ECO:0000313" key="2">
    <source>
        <dbReference type="EMBL" id="OQD51944.1"/>
    </source>
</evidence>
<name>A0A1V6MHK4_9ACTN</name>
<feature type="region of interest" description="Disordered" evidence="1">
    <location>
        <begin position="62"/>
        <end position="81"/>
    </location>
</feature>
<reference evidence="2 3" key="2">
    <citation type="submission" date="2017-02" db="EMBL/GenBank/DDBJ databases">
        <title>Draft genome sequence of Streptomyces phaeoluteigriseus type strain DSM41896.</title>
        <authorList>
            <person name="Salih T.S."/>
            <person name="Algora Gallardo L."/>
            <person name="Melo Santos T."/>
            <person name="Filgueira Martinez S."/>
            <person name="Herron P.R."/>
        </authorList>
    </citation>
    <scope>NUCLEOTIDE SEQUENCE [LARGE SCALE GENOMIC DNA]</scope>
    <source>
        <strain evidence="2 3">DSM 41896</strain>
    </source>
</reference>
<evidence type="ECO:0000256" key="1">
    <source>
        <dbReference type="SAM" id="MobiDB-lite"/>
    </source>
</evidence>
<gene>
    <name evidence="2" type="ORF">BM536_037065</name>
</gene>
<dbReference type="STRING" id="114686.BM536_037065"/>
<dbReference type="Proteomes" id="UP000184286">
    <property type="component" value="Unassembled WGS sequence"/>
</dbReference>
<dbReference type="EMBL" id="MPOH02000029">
    <property type="protein sequence ID" value="OQD51944.1"/>
    <property type="molecule type" value="Genomic_DNA"/>
</dbReference>
<reference evidence="3" key="1">
    <citation type="submission" date="2016-11" db="EMBL/GenBank/DDBJ databases">
        <authorList>
            <person name="Schniete J.K."/>
            <person name="Salih T."/>
            <person name="Algora Gallardo L."/>
            <person name="Martinez Fernandez S."/>
            <person name="Herron P.R."/>
        </authorList>
    </citation>
    <scope>NUCLEOTIDE SEQUENCE [LARGE SCALE GENOMIC DNA]</scope>
    <source>
        <strain evidence="3">DSM 41896</strain>
    </source>
</reference>
<sequence length="149" mass="16178">MTSGGRQRRDGSSKRVQLTSGDHGGPKDKKPKGQRKTSSLGGEASRAARLCEVERFRDSIRAAEQRRAARPDSPAVTPPVDMEQPVRAKEHLADANTVLQVHLAACVRAAQDQDWSLLRDSACQLAEAAARLDAEARPGRNTHQDDAAF</sequence>
<dbReference type="RefSeq" id="WP_073498165.1">
    <property type="nucleotide sequence ID" value="NZ_MPOH02000029.1"/>
</dbReference>
<accession>A0A1V6MHK4</accession>